<dbReference type="Pfam" id="PF03311">
    <property type="entry name" value="Cornichon"/>
    <property type="match status" value="1"/>
</dbReference>
<protein>
    <recommendedName>
        <fullName evidence="4">Cornichon family protein</fullName>
    </recommendedName>
</protein>
<dbReference type="GO" id="GO:0016192">
    <property type="term" value="P:vesicle-mediated transport"/>
    <property type="evidence" value="ECO:0007669"/>
    <property type="project" value="InterPro"/>
</dbReference>
<feature type="transmembrane region" description="Helical" evidence="1">
    <location>
        <begin position="37"/>
        <end position="56"/>
    </location>
</feature>
<organism evidence="2 3">
    <name type="scientific">Trypanosoma theileri</name>
    <dbReference type="NCBI Taxonomy" id="67003"/>
    <lineage>
        <taxon>Eukaryota</taxon>
        <taxon>Discoba</taxon>
        <taxon>Euglenozoa</taxon>
        <taxon>Kinetoplastea</taxon>
        <taxon>Metakinetoplastina</taxon>
        <taxon>Trypanosomatida</taxon>
        <taxon>Trypanosomatidae</taxon>
        <taxon>Trypanosoma</taxon>
    </lineage>
</organism>
<keyword evidence="1" id="KW-0472">Membrane</keyword>
<sequence>MDASHRFREALIMQVDWVNVLILQRQRPYTTWRRRQAQFFAVMHICFLLVLFGHFVHEVITWALAFLLQTAAFCVSLFHFIFVNEYGDRMNNAMELEQEVNPLVIGEFTIRCFAILHYLLMGAWMMPIAGALELIYDYHIFRKGDFLVDATTAWKKLEALKLDSRLRVGYQTLMLLATILLFVFSLLLS</sequence>
<dbReference type="AlphaFoldDB" id="A0A1X0P478"/>
<name>A0A1X0P478_9TRYP</name>
<feature type="transmembrane region" description="Helical" evidence="1">
    <location>
        <begin position="168"/>
        <end position="188"/>
    </location>
</feature>
<evidence type="ECO:0000256" key="1">
    <source>
        <dbReference type="SAM" id="Phobius"/>
    </source>
</evidence>
<keyword evidence="1" id="KW-1133">Transmembrane helix</keyword>
<reference evidence="2 3" key="1">
    <citation type="submission" date="2017-03" db="EMBL/GenBank/DDBJ databases">
        <title>An alternative strategy for trypanosome survival in the mammalian bloodstream revealed through genome and transcriptome analysis of the ubiquitous bovine parasite Trypanosoma (Megatrypanum) theileri.</title>
        <authorList>
            <person name="Kelly S."/>
            <person name="Ivens A."/>
            <person name="Mott A."/>
            <person name="O'Neill E."/>
            <person name="Emms D."/>
            <person name="Macleod O."/>
            <person name="Voorheis P."/>
            <person name="Matthews J."/>
            <person name="Matthews K."/>
            <person name="Carrington M."/>
        </authorList>
    </citation>
    <scope>NUCLEOTIDE SEQUENCE [LARGE SCALE GENOMIC DNA]</scope>
    <source>
        <strain evidence="2">Edinburgh</strain>
    </source>
</reference>
<keyword evidence="3" id="KW-1185">Reference proteome</keyword>
<dbReference type="GeneID" id="39983191"/>
<keyword evidence="1" id="KW-0812">Transmembrane</keyword>
<dbReference type="SMART" id="SM01398">
    <property type="entry name" value="Cornichon"/>
    <property type="match status" value="1"/>
</dbReference>
<gene>
    <name evidence="2" type="ORF">TM35_000063740</name>
</gene>
<dbReference type="OrthoDB" id="434393at2759"/>
<dbReference type="EMBL" id="NBCO01000006">
    <property type="protein sequence ID" value="ORC91369.1"/>
    <property type="molecule type" value="Genomic_DNA"/>
</dbReference>
<dbReference type="InterPro" id="IPR003377">
    <property type="entry name" value="Cornichon"/>
</dbReference>
<comment type="caution">
    <text evidence="2">The sequence shown here is derived from an EMBL/GenBank/DDBJ whole genome shotgun (WGS) entry which is preliminary data.</text>
</comment>
<dbReference type="VEuPathDB" id="TriTrypDB:TM35_000063740"/>
<evidence type="ECO:0008006" key="4">
    <source>
        <dbReference type="Google" id="ProtNLM"/>
    </source>
</evidence>
<evidence type="ECO:0000313" key="3">
    <source>
        <dbReference type="Proteomes" id="UP000192257"/>
    </source>
</evidence>
<evidence type="ECO:0000313" key="2">
    <source>
        <dbReference type="EMBL" id="ORC91369.1"/>
    </source>
</evidence>
<feature type="transmembrane region" description="Helical" evidence="1">
    <location>
        <begin position="103"/>
        <end position="126"/>
    </location>
</feature>
<dbReference type="RefSeq" id="XP_028885435.1">
    <property type="nucleotide sequence ID" value="XM_029023411.1"/>
</dbReference>
<feature type="transmembrane region" description="Helical" evidence="1">
    <location>
        <begin position="62"/>
        <end position="82"/>
    </location>
</feature>
<proteinExistence type="predicted"/>
<dbReference type="STRING" id="67003.A0A1X0P478"/>
<dbReference type="Proteomes" id="UP000192257">
    <property type="component" value="Unassembled WGS sequence"/>
</dbReference>
<accession>A0A1X0P478</accession>